<feature type="compositionally biased region" description="Polar residues" evidence="1">
    <location>
        <begin position="227"/>
        <end position="244"/>
    </location>
</feature>
<feature type="compositionally biased region" description="Low complexity" evidence="1">
    <location>
        <begin position="160"/>
        <end position="187"/>
    </location>
</feature>
<evidence type="ECO:0000256" key="1">
    <source>
        <dbReference type="SAM" id="MobiDB-lite"/>
    </source>
</evidence>
<dbReference type="Proteomes" id="UP000051952">
    <property type="component" value="Unassembled WGS sequence"/>
</dbReference>
<feature type="region of interest" description="Disordered" evidence="1">
    <location>
        <begin position="148"/>
        <end position="271"/>
    </location>
</feature>
<feature type="region of interest" description="Disordered" evidence="1">
    <location>
        <begin position="78"/>
        <end position="107"/>
    </location>
</feature>
<feature type="region of interest" description="Disordered" evidence="1">
    <location>
        <begin position="1"/>
        <end position="65"/>
    </location>
</feature>
<accession>A0A0S4JLE4</accession>
<feature type="compositionally biased region" description="Polar residues" evidence="1">
    <location>
        <begin position="443"/>
        <end position="456"/>
    </location>
</feature>
<dbReference type="InterPro" id="IPR011990">
    <property type="entry name" value="TPR-like_helical_dom_sf"/>
</dbReference>
<dbReference type="SUPFAM" id="SSF48452">
    <property type="entry name" value="TPR-like"/>
    <property type="match status" value="1"/>
</dbReference>
<feature type="compositionally biased region" description="Basic and acidic residues" evidence="1">
    <location>
        <begin position="148"/>
        <end position="158"/>
    </location>
</feature>
<proteinExistence type="predicted"/>
<dbReference type="Gene3D" id="1.25.40.10">
    <property type="entry name" value="Tetratricopeptide repeat domain"/>
    <property type="match status" value="1"/>
</dbReference>
<dbReference type="EMBL" id="CYKH01001779">
    <property type="protein sequence ID" value="CUG89918.1"/>
    <property type="molecule type" value="Genomic_DNA"/>
</dbReference>
<keyword evidence="3" id="KW-1185">Reference proteome</keyword>
<evidence type="ECO:0000313" key="3">
    <source>
        <dbReference type="Proteomes" id="UP000051952"/>
    </source>
</evidence>
<reference evidence="3" key="1">
    <citation type="submission" date="2015-09" db="EMBL/GenBank/DDBJ databases">
        <authorList>
            <consortium name="Pathogen Informatics"/>
        </authorList>
    </citation>
    <scope>NUCLEOTIDE SEQUENCE [LARGE SCALE GENOMIC DNA]</scope>
    <source>
        <strain evidence="3">Lake Konstanz</strain>
    </source>
</reference>
<name>A0A0S4JLE4_BODSA</name>
<feature type="compositionally biased region" description="Low complexity" evidence="1">
    <location>
        <begin position="213"/>
        <end position="225"/>
    </location>
</feature>
<feature type="compositionally biased region" description="Low complexity" evidence="1">
    <location>
        <begin position="17"/>
        <end position="26"/>
    </location>
</feature>
<feature type="compositionally biased region" description="Polar residues" evidence="1">
    <location>
        <begin position="294"/>
        <end position="310"/>
    </location>
</feature>
<feature type="region of interest" description="Disordered" evidence="1">
    <location>
        <begin position="422"/>
        <end position="461"/>
    </location>
</feature>
<feature type="region of interest" description="Disordered" evidence="1">
    <location>
        <begin position="909"/>
        <end position="949"/>
    </location>
</feature>
<feature type="compositionally biased region" description="Basic and acidic residues" evidence="1">
    <location>
        <begin position="317"/>
        <end position="335"/>
    </location>
</feature>
<feature type="region of interest" description="Disordered" evidence="1">
    <location>
        <begin position="294"/>
        <end position="355"/>
    </location>
</feature>
<protein>
    <recommendedName>
        <fullName evidence="4">CHAT domain-containing protein</fullName>
    </recommendedName>
</protein>
<evidence type="ECO:0000313" key="2">
    <source>
        <dbReference type="EMBL" id="CUG89918.1"/>
    </source>
</evidence>
<dbReference type="OrthoDB" id="771227at2759"/>
<sequence>MFAALQANESSEMVLGTTSSAASYTPTPDPSPHLHSGVRRNDPYRSNSFTHGGGGGDGPYTSGQVSYTVEGTANASSNHHIMIGGGGGGAKPYTSGSNPSSGSGGQHAHIMDYSELMYSAMQQQGLLDGPPSYTDFVAQPYRSAQFRSSHDLDGEHHGVSSGSNSGSNGSNSPRQPAASAAAQQPPSAEKKPKAPPVPVAIPLPRSRRTGSDAAPGAVAPAAVPVQLKSTSTTPTESQNASPTKPSVADFPLPAPRSQRAQVKLDSPTSCDAFYDDAEENIVARLQDMLARNRNNTNSTTGAFTIHSASSPPTPPPVEKEKDRSEHNKGKLATKEVEDDALQAGSPTSETAEEFPKKDFAASLAALKKKKAPAAKKKDEWKTVEKHGNNHVSTHSTTNRHSSATAPTLVAASTNKFEIVTQSQQAKSLNGKKAATKRNEDSDMTATMTPQQPSCSRPPSLRSITATSTSITLIITLMKRMHGSKKFLALAQLPKNNINAKHLSTHATKILCVFWANIVFASAKPQKHHSHVNKHHAHHNADEEAWLEEISRAGAAAQEQHQRQALEHACYKDTLCFLGQQISLKSLPNVGALLPIKPTQAQISLASTFQRIIDEPHGDHNVNAKHSALRRLLDKVLSHSQNTAPLVICIHVELSESAIDLDSGLQHVRQALHLARLQQSLPLELLALIAYFKFTQKLSESVESSSDLQRALDIALELGEMQALGWTASMIAISLEVVGAFPESVSWQVLAWRIGHFTDDNRLEAESVAHVALSLAAAGAFDEAERLLDVVVGICKSNDRSVTQRTTLNMSQIATQIGDMDRAITLLTEERDAHRAAREQVPQPLMHNIAQTLRGMGRVEEALQAHQGDSSSDVTMSTVPRDLDSMMCIATCLKLLGHTAKARDVHRNMPETARSHCESTRHPREAPTRRARDARQRNCRQSSREVGDLDAKDGNYEEAVIRLVEGLRLIEQAAPTECKQFYLKIHLCEAEWKICEVLECIHADRNEIVDAVRFSDAMRIPNTANVVGLLQKKQQRAMQQIAVHSAAATTTTASGSESNCVATTTASSSKKVALATPVNVPGPRALAQFQASLQFLKNRFFDPAHLTRMLADKAVAGVDTMIVYSLHWNDSFDYNIFALRMTMPPTSSSRSVCLFPSLVTKRVSLSFTPQAIRVIAGTHSAFYSVFHRESNSAVTRENGNAASTTTDKIDSDTPLFPSQYFHVQCKYAREHPEDAKRIEHDLEYCLSILYDALVKPIEEFLQLDATNVPRLLFVGDGAISMVPFPALPMGNSDEQGSSQRLLDVCMSTKLPSVEHALTLYTKRLASAAAAAAAQPAAAIVASSTQAEEPPTVISGFTEADSGITLLRAAIKSMKLISIVDNEKAVAEHAAKPSLPTQRDIEACEVDDVPQLCRRLMEATLNTHPRDKTLSNELFRALFVDANRSAPLFLDMPVVTDVKEDFSGVMTTAIGTTLVSSSEISVTWDLSAFPLVIATRFGAHGTRSIHETGIPVNRALLLAGAQRLLIPIGSNAMVKCSAESMSVPSAAAEAVKAGKSVFLAIHDSMKALRNTGAPTSVWSAFTFFGLPI</sequence>
<gene>
    <name evidence="2" type="ORF">BSAL_24065</name>
</gene>
<organism evidence="2 3">
    <name type="scientific">Bodo saltans</name>
    <name type="common">Flagellated protozoan</name>
    <dbReference type="NCBI Taxonomy" id="75058"/>
    <lineage>
        <taxon>Eukaryota</taxon>
        <taxon>Discoba</taxon>
        <taxon>Euglenozoa</taxon>
        <taxon>Kinetoplastea</taxon>
        <taxon>Metakinetoplastina</taxon>
        <taxon>Eubodonida</taxon>
        <taxon>Bodonidae</taxon>
        <taxon>Bodo</taxon>
    </lineage>
</organism>
<evidence type="ECO:0008006" key="4">
    <source>
        <dbReference type="Google" id="ProtNLM"/>
    </source>
</evidence>